<dbReference type="AlphaFoldDB" id="A0A9N7TTF4"/>
<evidence type="ECO:0000313" key="2">
    <source>
        <dbReference type="Proteomes" id="UP001153269"/>
    </source>
</evidence>
<name>A0A9N7TTF4_PLEPL</name>
<evidence type="ECO:0000313" key="1">
    <source>
        <dbReference type="EMBL" id="CAB1418850.1"/>
    </source>
</evidence>
<dbReference type="EMBL" id="CADEAL010000344">
    <property type="protein sequence ID" value="CAB1418850.1"/>
    <property type="molecule type" value="Genomic_DNA"/>
</dbReference>
<organism evidence="1 2">
    <name type="scientific">Pleuronectes platessa</name>
    <name type="common">European plaice</name>
    <dbReference type="NCBI Taxonomy" id="8262"/>
    <lineage>
        <taxon>Eukaryota</taxon>
        <taxon>Metazoa</taxon>
        <taxon>Chordata</taxon>
        <taxon>Craniata</taxon>
        <taxon>Vertebrata</taxon>
        <taxon>Euteleostomi</taxon>
        <taxon>Actinopterygii</taxon>
        <taxon>Neopterygii</taxon>
        <taxon>Teleostei</taxon>
        <taxon>Neoteleostei</taxon>
        <taxon>Acanthomorphata</taxon>
        <taxon>Carangaria</taxon>
        <taxon>Pleuronectiformes</taxon>
        <taxon>Pleuronectoidei</taxon>
        <taxon>Pleuronectidae</taxon>
        <taxon>Pleuronectes</taxon>
    </lineage>
</organism>
<keyword evidence="2" id="KW-1185">Reference proteome</keyword>
<dbReference type="Proteomes" id="UP001153269">
    <property type="component" value="Unassembled WGS sequence"/>
</dbReference>
<reference evidence="1" key="1">
    <citation type="submission" date="2020-03" db="EMBL/GenBank/DDBJ databases">
        <authorList>
            <person name="Weist P."/>
        </authorList>
    </citation>
    <scope>NUCLEOTIDE SEQUENCE</scope>
</reference>
<comment type="caution">
    <text evidence="1">The sequence shown here is derived from an EMBL/GenBank/DDBJ whole genome shotgun (WGS) entry which is preliminary data.</text>
</comment>
<protein>
    <submittedName>
        <fullName evidence="1">Uncharacterized protein</fullName>
    </submittedName>
</protein>
<accession>A0A9N7TTF4</accession>
<gene>
    <name evidence="1" type="ORF">PLEPLA_LOCUS6677</name>
</gene>
<sequence length="166" mass="17855">MAPVTPTQLSGIVSSMSCPPSSLSLTLQLLCGMTGGCGCRAGRPLTRRLAVPSQSAQIHDGMGNLHLNQDGIRLEGISEFLLPLYVNEIQSRKLSLDRRDSTLSTSPLLVVPPNFLSPHNSALSGPPIGRKWAIGCLSAPRRPHTTLQEITDDCRGETRVPIKPPR</sequence>
<proteinExistence type="predicted"/>